<protein>
    <recommendedName>
        <fullName evidence="14">Coproporphyrinogen-III oxidase</fullName>
        <ecNumber evidence="14">1.3.98.3</ecNumber>
    </recommendedName>
</protein>
<evidence type="ECO:0000256" key="13">
    <source>
        <dbReference type="ARBA" id="ARBA00048321"/>
    </source>
</evidence>
<comment type="similarity">
    <text evidence="3 14">Belongs to the anaerobic coproporphyrinogen-III oxidase family.</text>
</comment>
<feature type="domain" description="Radical SAM core" evidence="15">
    <location>
        <begin position="45"/>
        <end position="278"/>
    </location>
</feature>
<keyword evidence="6 14" id="KW-0963">Cytoplasm</keyword>
<evidence type="ECO:0000256" key="7">
    <source>
        <dbReference type="ARBA" id="ARBA00022691"/>
    </source>
</evidence>
<evidence type="ECO:0000256" key="14">
    <source>
        <dbReference type="PIRNR" id="PIRNR000167"/>
    </source>
</evidence>
<dbReference type="Proteomes" id="UP000644441">
    <property type="component" value="Unassembled WGS sequence"/>
</dbReference>
<evidence type="ECO:0000256" key="12">
    <source>
        <dbReference type="ARBA" id="ARBA00023244"/>
    </source>
</evidence>
<keyword evidence="7 14" id="KW-0949">S-adenosyl-L-methionine</keyword>
<evidence type="ECO:0000256" key="10">
    <source>
        <dbReference type="ARBA" id="ARBA00023004"/>
    </source>
</evidence>
<dbReference type="RefSeq" id="WP_194855899.1">
    <property type="nucleotide sequence ID" value="NZ_ARXR01000011.1"/>
</dbReference>
<comment type="cofactor">
    <cofactor evidence="14">
        <name>[4Fe-4S] cluster</name>
        <dbReference type="ChEBI" id="CHEBI:49883"/>
    </cofactor>
    <text evidence="14">Binds 1 [4Fe-4S] cluster. The cluster is coordinated with 3 cysteines and an exchangeable S-adenosyl-L-methionine.</text>
</comment>
<evidence type="ECO:0000256" key="4">
    <source>
        <dbReference type="ARBA" id="ARBA00011245"/>
    </source>
</evidence>
<dbReference type="PIRSF" id="PIRSF000167">
    <property type="entry name" value="HemN"/>
    <property type="match status" value="1"/>
</dbReference>
<evidence type="ECO:0000256" key="1">
    <source>
        <dbReference type="ARBA" id="ARBA00004496"/>
    </source>
</evidence>
<dbReference type="PANTHER" id="PTHR13932">
    <property type="entry name" value="COPROPORPHYRINIGEN III OXIDASE"/>
    <property type="match status" value="1"/>
</dbReference>
<dbReference type="SFLD" id="SFLDG01065">
    <property type="entry name" value="anaerobic_coproporphyrinogen-I"/>
    <property type="match status" value="1"/>
</dbReference>
<keyword evidence="8 14" id="KW-0479">Metal-binding</keyword>
<evidence type="ECO:0000256" key="9">
    <source>
        <dbReference type="ARBA" id="ARBA00023002"/>
    </source>
</evidence>
<evidence type="ECO:0000313" key="16">
    <source>
        <dbReference type="EMBL" id="MBF5053063.1"/>
    </source>
</evidence>
<evidence type="ECO:0000259" key="15">
    <source>
        <dbReference type="PROSITE" id="PS51918"/>
    </source>
</evidence>
<evidence type="ECO:0000256" key="3">
    <source>
        <dbReference type="ARBA" id="ARBA00005493"/>
    </source>
</evidence>
<dbReference type="EMBL" id="ARXR01000011">
    <property type="protein sequence ID" value="MBF5053063.1"/>
    <property type="molecule type" value="Genomic_DNA"/>
</dbReference>
<dbReference type="Gene3D" id="1.10.10.920">
    <property type="match status" value="1"/>
</dbReference>
<evidence type="ECO:0000256" key="5">
    <source>
        <dbReference type="ARBA" id="ARBA00022485"/>
    </source>
</evidence>
<reference evidence="16 17" key="1">
    <citation type="submission" date="2012-09" db="EMBL/GenBank/DDBJ databases">
        <title>Genome Sequence of alkane-degrading Bacterium Alcanivorax venustensis ISO4.</title>
        <authorList>
            <person name="Lai Q."/>
            <person name="Shao Z."/>
        </authorList>
    </citation>
    <scope>NUCLEOTIDE SEQUENCE [LARGE SCALE GENOMIC DNA]</scope>
    <source>
        <strain evidence="16 17">ISO4</strain>
    </source>
</reference>
<dbReference type="InterPro" id="IPR010723">
    <property type="entry name" value="HemN_C"/>
</dbReference>
<keyword evidence="11 14" id="KW-0411">Iron-sulfur</keyword>
<keyword evidence="17" id="KW-1185">Reference proteome</keyword>
<name>A0ABS0AG61_9GAMM</name>
<dbReference type="InterPro" id="IPR058240">
    <property type="entry name" value="rSAM_sf"/>
</dbReference>
<dbReference type="Gene3D" id="3.30.750.200">
    <property type="match status" value="1"/>
</dbReference>
<dbReference type="InterPro" id="IPR006638">
    <property type="entry name" value="Elp3/MiaA/NifB-like_rSAM"/>
</dbReference>
<dbReference type="Pfam" id="PF06969">
    <property type="entry name" value="HemN_C"/>
    <property type="match status" value="1"/>
</dbReference>
<evidence type="ECO:0000256" key="6">
    <source>
        <dbReference type="ARBA" id="ARBA00022490"/>
    </source>
</evidence>
<dbReference type="SFLD" id="SFLDS00029">
    <property type="entry name" value="Radical_SAM"/>
    <property type="match status" value="1"/>
</dbReference>
<dbReference type="InterPro" id="IPR034505">
    <property type="entry name" value="Coproporphyrinogen-III_oxidase"/>
</dbReference>
<evidence type="ECO:0000256" key="2">
    <source>
        <dbReference type="ARBA" id="ARBA00004785"/>
    </source>
</evidence>
<dbReference type="NCBIfam" id="TIGR00538">
    <property type="entry name" value="hemN"/>
    <property type="match status" value="1"/>
</dbReference>
<dbReference type="CDD" id="cd01335">
    <property type="entry name" value="Radical_SAM"/>
    <property type="match status" value="1"/>
</dbReference>
<keyword evidence="12 14" id="KW-0627">Porphyrin biosynthesis</keyword>
<dbReference type="InterPro" id="IPR004558">
    <property type="entry name" value="Coprogen_oxidase_HemN"/>
</dbReference>
<comment type="subcellular location">
    <subcellularLocation>
        <location evidence="1 14">Cytoplasm</location>
    </subcellularLocation>
</comment>
<dbReference type="EC" id="1.3.98.3" evidence="14"/>
<dbReference type="PANTHER" id="PTHR13932:SF6">
    <property type="entry name" value="OXYGEN-INDEPENDENT COPROPORPHYRINOGEN III OXIDASE"/>
    <property type="match status" value="1"/>
</dbReference>
<comment type="catalytic activity">
    <reaction evidence="13 14">
        <text>coproporphyrinogen III + 2 S-adenosyl-L-methionine = protoporphyrinogen IX + 2 5'-deoxyadenosine + 2 L-methionine + 2 CO2</text>
        <dbReference type="Rhea" id="RHEA:15425"/>
        <dbReference type="ChEBI" id="CHEBI:16526"/>
        <dbReference type="ChEBI" id="CHEBI:17319"/>
        <dbReference type="ChEBI" id="CHEBI:57307"/>
        <dbReference type="ChEBI" id="CHEBI:57309"/>
        <dbReference type="ChEBI" id="CHEBI:57844"/>
        <dbReference type="ChEBI" id="CHEBI:59789"/>
        <dbReference type="EC" id="1.3.98.3"/>
    </reaction>
</comment>
<comment type="subunit">
    <text evidence="4">Monomer.</text>
</comment>
<dbReference type="InterPro" id="IPR007197">
    <property type="entry name" value="rSAM"/>
</dbReference>
<evidence type="ECO:0000313" key="17">
    <source>
        <dbReference type="Proteomes" id="UP000644441"/>
    </source>
</evidence>
<comment type="caution">
    <text evidence="16">The sequence shown here is derived from an EMBL/GenBank/DDBJ whole genome shotgun (WGS) entry which is preliminary data.</text>
</comment>
<gene>
    <name evidence="16" type="ORF">ISO4_01665</name>
</gene>
<dbReference type="SMART" id="SM00729">
    <property type="entry name" value="Elp3"/>
    <property type="match status" value="1"/>
</dbReference>
<dbReference type="Pfam" id="PF04055">
    <property type="entry name" value="Radical_SAM"/>
    <property type="match status" value="1"/>
</dbReference>
<organism evidence="16 17">
    <name type="scientific">Alloalcanivorax venustensis ISO4</name>
    <dbReference type="NCBI Taxonomy" id="1177184"/>
    <lineage>
        <taxon>Bacteria</taxon>
        <taxon>Pseudomonadati</taxon>
        <taxon>Pseudomonadota</taxon>
        <taxon>Gammaproteobacteria</taxon>
        <taxon>Oceanospirillales</taxon>
        <taxon>Alcanivoracaceae</taxon>
        <taxon>Alloalcanivorax</taxon>
    </lineage>
</organism>
<accession>A0ABS0AG61</accession>
<evidence type="ECO:0000256" key="11">
    <source>
        <dbReference type="ARBA" id="ARBA00023014"/>
    </source>
</evidence>
<dbReference type="SUPFAM" id="SSF102114">
    <property type="entry name" value="Radical SAM enzymes"/>
    <property type="match status" value="1"/>
</dbReference>
<keyword evidence="9 14" id="KW-0560">Oxidoreductase</keyword>
<keyword evidence="5 14" id="KW-0004">4Fe-4S</keyword>
<keyword evidence="10 14" id="KW-0408">Iron</keyword>
<comment type="pathway">
    <text evidence="2 14">Porphyrin-containing compound metabolism; protoporphyrin-IX biosynthesis; protoporphyrinogen-IX from coproporphyrinogen-III (AdoMet route): step 1/1.</text>
</comment>
<sequence>MTVWNPDLIRQYGGPGARYTSYPAATRFHEEVSLGDVQRSVAAGNRAHRNLSLYCHIPFCASVCYYCACNRVITANRERALPYIAHLKTEIRQKAALIDRQRPVVQMHWGGGTPTFLSDAQITELVYELARYFHLLEDDRGDYAIEIDPRTVDRARLGLLRGLGFNRLSLGVQDLDPRVQQAVNRVQPVAMIRRVFEDARAFDFHSINADLIYGLPWQSETSLAHSLEQLIALRPERISLYNYAHLPARFKIQRQIPERTLPSPEEKLAMLVRAGGMLQEAGYELIGMDHFALPDDDLARARREGTLHRNFQGYTLHGDADLIGFGVSAISDLHDLYAQAPKRIEDWQDSVTKGDWPLERGYLLNRDDRLRRWVIIGFLCQLRLDLAEFRQVWGVDFVDYFNDVLPQLAVFEKQGLIAMQDSALVITDAGRLVARALVMPFDNHRDPTAGERFSRII</sequence>
<proteinExistence type="inferred from homology"/>
<dbReference type="PROSITE" id="PS51918">
    <property type="entry name" value="RADICAL_SAM"/>
    <property type="match status" value="1"/>
</dbReference>
<evidence type="ECO:0000256" key="8">
    <source>
        <dbReference type="ARBA" id="ARBA00022723"/>
    </source>
</evidence>